<dbReference type="Proteomes" id="UP000198929">
    <property type="component" value="Unassembled WGS sequence"/>
</dbReference>
<evidence type="ECO:0000256" key="1">
    <source>
        <dbReference type="SAM" id="Phobius"/>
    </source>
</evidence>
<gene>
    <name evidence="2" type="ORF">SAMN05661109_02848</name>
</gene>
<evidence type="ECO:0000313" key="2">
    <source>
        <dbReference type="EMBL" id="SES35987.1"/>
    </source>
</evidence>
<evidence type="ECO:0000313" key="3">
    <source>
        <dbReference type="Proteomes" id="UP000198929"/>
    </source>
</evidence>
<dbReference type="STRING" id="1121357.SAMN05661109_02848"/>
<keyword evidence="3" id="KW-1185">Reference proteome</keyword>
<feature type="transmembrane region" description="Helical" evidence="1">
    <location>
        <begin position="52"/>
        <end position="77"/>
    </location>
</feature>
<protein>
    <submittedName>
        <fullName evidence="2">Uncharacterized protein</fullName>
    </submittedName>
</protein>
<organism evidence="2 3">
    <name type="scientific">Corynebacterium cystitidis DSM 20524</name>
    <dbReference type="NCBI Taxonomy" id="1121357"/>
    <lineage>
        <taxon>Bacteria</taxon>
        <taxon>Bacillati</taxon>
        <taxon>Actinomycetota</taxon>
        <taxon>Actinomycetes</taxon>
        <taxon>Mycobacteriales</taxon>
        <taxon>Corynebacteriaceae</taxon>
        <taxon>Corynebacterium</taxon>
    </lineage>
</organism>
<sequence>MHCEFPALSHHPLLDAIVEEYAWGARAQLKIIAREHDLDNVRPIAHPGGATFAAVLGYALYAVVFVLALNLALVVIAGGQGFDNLLTVERG</sequence>
<dbReference type="EMBL" id="FOGQ01000033">
    <property type="protein sequence ID" value="SES35987.1"/>
    <property type="molecule type" value="Genomic_DNA"/>
</dbReference>
<keyword evidence="1" id="KW-0472">Membrane</keyword>
<keyword evidence="1" id="KW-0812">Transmembrane</keyword>
<name>A0A1H9WQQ1_9CORY</name>
<accession>A0A1H9WQQ1</accession>
<dbReference type="AlphaFoldDB" id="A0A1H9WQQ1"/>
<proteinExistence type="predicted"/>
<dbReference type="RefSeq" id="WP_092261187.1">
    <property type="nucleotide sequence ID" value="NZ_CP047199.1"/>
</dbReference>
<keyword evidence="1" id="KW-1133">Transmembrane helix</keyword>
<reference evidence="3" key="1">
    <citation type="submission" date="2016-10" db="EMBL/GenBank/DDBJ databases">
        <authorList>
            <person name="Varghese N."/>
            <person name="Submissions S."/>
        </authorList>
    </citation>
    <scope>NUCLEOTIDE SEQUENCE [LARGE SCALE GENOMIC DNA]</scope>
    <source>
        <strain evidence="3">DSM 20524</strain>
    </source>
</reference>